<keyword evidence="2" id="KW-1185">Reference proteome</keyword>
<keyword evidence="1" id="KW-0614">Plasmid</keyword>
<evidence type="ECO:0000313" key="1">
    <source>
        <dbReference type="EMBL" id="AMC94697.1"/>
    </source>
</evidence>
<reference evidence="1 2" key="1">
    <citation type="submission" date="2015-10" db="EMBL/GenBank/DDBJ databases">
        <title>Erysipelothrix larvae sp. LV19 isolated from the larval gut of the rhinoceros beetle, Trypoxylus dichotomus.</title>
        <authorList>
            <person name="Lim S."/>
            <person name="Kim B.-C."/>
        </authorList>
    </citation>
    <scope>NUCLEOTIDE SEQUENCE [LARGE SCALE GENOMIC DNA]</scope>
    <source>
        <strain evidence="1 2">LV19</strain>
        <plasmid evidence="2">Plasmid</plasmid>
    </source>
</reference>
<accession>A0A109UHS8</accession>
<name>A0A109UHS8_9FIRM</name>
<protein>
    <submittedName>
        <fullName evidence="1">Uncharacterized protein</fullName>
    </submittedName>
</protein>
<dbReference type="KEGG" id="erl:AOC36_11715"/>
<dbReference type="EMBL" id="CP013214">
    <property type="protein sequence ID" value="AMC94697.1"/>
    <property type="molecule type" value="Genomic_DNA"/>
</dbReference>
<proteinExistence type="predicted"/>
<evidence type="ECO:0000313" key="2">
    <source>
        <dbReference type="Proteomes" id="UP000063781"/>
    </source>
</evidence>
<organism evidence="1 2">
    <name type="scientific">Erysipelothrix larvae</name>
    <dbReference type="NCBI Taxonomy" id="1514105"/>
    <lineage>
        <taxon>Bacteria</taxon>
        <taxon>Bacillati</taxon>
        <taxon>Bacillota</taxon>
        <taxon>Erysipelotrichia</taxon>
        <taxon>Erysipelotrichales</taxon>
        <taxon>Erysipelotrichaceae</taxon>
        <taxon>Erysipelothrix</taxon>
    </lineage>
</organism>
<geneLocation type="plasmid" evidence="1">
    <name>unnamed</name>
</geneLocation>
<gene>
    <name evidence="1" type="ORF">AOC36_11715</name>
</gene>
<dbReference type="RefSeq" id="WP_067634672.1">
    <property type="nucleotide sequence ID" value="NZ_CP013214.1"/>
</dbReference>
<sequence length="95" mass="10711">MIPILFYYEIQADKILAHVVNEAGDVRTTFEHTVMEYIDDQYIYATSAESPLKFQVYDYDGTLVYEVEASESFVPSNSLDLNGSKVEVSGIIGVF</sequence>
<dbReference type="Proteomes" id="UP000063781">
    <property type="component" value="Plasmid unnamed"/>
</dbReference>
<dbReference type="AlphaFoldDB" id="A0A109UHS8"/>